<keyword evidence="17" id="KW-0175">Coiled coil</keyword>
<evidence type="ECO:0000256" key="8">
    <source>
        <dbReference type="ARBA" id="ARBA00022989"/>
    </source>
</evidence>
<dbReference type="CDD" id="cd20070">
    <property type="entry name" value="5TM_YidC_Alb3"/>
    <property type="match status" value="1"/>
</dbReference>
<dbReference type="EMBL" id="JAVLVT010000006">
    <property type="protein sequence ID" value="MDS1271471.1"/>
    <property type="molecule type" value="Genomic_DNA"/>
</dbReference>
<dbReference type="InterPro" id="IPR001708">
    <property type="entry name" value="YidC/ALB3/OXA1/COX18"/>
</dbReference>
<comment type="subunit">
    <text evidence="12">Interacts with the Sec translocase complex via SecD. Specifically interacts with transmembrane segments of nascent integral membrane proteins during membrane integration.</text>
</comment>
<comment type="similarity">
    <text evidence="2">Belongs to the OXA1/ALB3/YidC family. Type 1 subfamily.</text>
</comment>
<dbReference type="Proteomes" id="UP001250214">
    <property type="component" value="Unassembled WGS sequence"/>
</dbReference>
<dbReference type="NCBIfam" id="NF002350">
    <property type="entry name" value="PRK01315.1"/>
    <property type="match status" value="1"/>
</dbReference>
<proteinExistence type="inferred from homology"/>
<feature type="compositionally biased region" description="Low complexity" evidence="18">
    <location>
        <begin position="261"/>
        <end position="274"/>
    </location>
</feature>
<dbReference type="PANTHER" id="PTHR12428">
    <property type="entry name" value="OXA1"/>
    <property type="match status" value="1"/>
</dbReference>
<dbReference type="InterPro" id="IPR028055">
    <property type="entry name" value="YidC/Oxa/ALB_C"/>
</dbReference>
<evidence type="ECO:0000313" key="21">
    <source>
        <dbReference type="EMBL" id="MDS1271471.1"/>
    </source>
</evidence>
<feature type="domain" description="Membrane insertase YidC/Oxa/ALB C-terminal" evidence="20">
    <location>
        <begin position="36"/>
        <end position="251"/>
    </location>
</feature>
<evidence type="ECO:0000313" key="22">
    <source>
        <dbReference type="Proteomes" id="UP001250214"/>
    </source>
</evidence>
<feature type="transmembrane region" description="Helical" evidence="19">
    <location>
        <begin position="214"/>
        <end position="238"/>
    </location>
</feature>
<dbReference type="RefSeq" id="WP_310913219.1">
    <property type="nucleotide sequence ID" value="NZ_JAVLVT010000006.1"/>
</dbReference>
<organism evidence="21 22">
    <name type="scientific">Lipingzhangella rawalii</name>
    <dbReference type="NCBI Taxonomy" id="2055835"/>
    <lineage>
        <taxon>Bacteria</taxon>
        <taxon>Bacillati</taxon>
        <taxon>Actinomycetota</taxon>
        <taxon>Actinomycetes</taxon>
        <taxon>Streptosporangiales</taxon>
        <taxon>Nocardiopsidaceae</taxon>
        <taxon>Lipingzhangella</taxon>
    </lineage>
</organism>
<accession>A0ABU2H831</accession>
<dbReference type="InterPro" id="IPR047196">
    <property type="entry name" value="YidC_ALB_C"/>
</dbReference>
<evidence type="ECO:0000256" key="18">
    <source>
        <dbReference type="SAM" id="MobiDB-lite"/>
    </source>
</evidence>
<dbReference type="Pfam" id="PF02096">
    <property type="entry name" value="60KD_IMP"/>
    <property type="match status" value="1"/>
</dbReference>
<evidence type="ECO:0000256" key="14">
    <source>
        <dbReference type="ARBA" id="ARBA00033245"/>
    </source>
</evidence>
<evidence type="ECO:0000256" key="19">
    <source>
        <dbReference type="SAM" id="Phobius"/>
    </source>
</evidence>
<evidence type="ECO:0000256" key="16">
    <source>
        <dbReference type="RuleBase" id="RU003945"/>
    </source>
</evidence>
<comment type="caution">
    <text evidence="21">The sequence shown here is derived from an EMBL/GenBank/DDBJ whole genome shotgun (WGS) entry which is preliminary data.</text>
</comment>
<evidence type="ECO:0000256" key="9">
    <source>
        <dbReference type="ARBA" id="ARBA00023136"/>
    </source>
</evidence>
<comment type="subcellular location">
    <subcellularLocation>
        <location evidence="1">Cell membrane</location>
        <topology evidence="1">Multi-pass membrane protein</topology>
    </subcellularLocation>
    <subcellularLocation>
        <location evidence="16">Membrane</location>
        <topology evidence="16">Multi-pass membrane protein</topology>
    </subcellularLocation>
</comment>
<gene>
    <name evidence="21" type="primary">yidC</name>
    <name evidence="21" type="ORF">RIF23_14325</name>
</gene>
<feature type="transmembrane region" description="Helical" evidence="19">
    <location>
        <begin position="34"/>
        <end position="56"/>
    </location>
</feature>
<evidence type="ECO:0000256" key="12">
    <source>
        <dbReference type="ARBA" id="ARBA00026028"/>
    </source>
</evidence>
<comment type="function">
    <text evidence="11">Required for the insertion and/or proper folding and/or complex formation of integral membrane proteins into the membrane. Involved in integration of membrane proteins that insert both dependently and independently of the Sec translocase complex, as well as at least some lipoproteins. Aids folding of multispanning membrane proteins.</text>
</comment>
<evidence type="ECO:0000256" key="1">
    <source>
        <dbReference type="ARBA" id="ARBA00004651"/>
    </source>
</evidence>
<keyword evidence="6 16" id="KW-0812">Transmembrane</keyword>
<evidence type="ECO:0000256" key="15">
    <source>
        <dbReference type="ARBA" id="ARBA00033342"/>
    </source>
</evidence>
<evidence type="ECO:0000256" key="5">
    <source>
        <dbReference type="ARBA" id="ARBA00022475"/>
    </source>
</evidence>
<feature type="compositionally biased region" description="Basic residues" evidence="18">
    <location>
        <begin position="295"/>
        <end position="308"/>
    </location>
</feature>
<keyword evidence="10" id="KW-0143">Chaperone</keyword>
<feature type="region of interest" description="Disordered" evidence="18">
    <location>
        <begin position="261"/>
        <end position="308"/>
    </location>
</feature>
<evidence type="ECO:0000256" key="17">
    <source>
        <dbReference type="SAM" id="Coils"/>
    </source>
</evidence>
<evidence type="ECO:0000256" key="7">
    <source>
        <dbReference type="ARBA" id="ARBA00022927"/>
    </source>
</evidence>
<name>A0ABU2H831_9ACTN</name>
<evidence type="ECO:0000256" key="4">
    <source>
        <dbReference type="ARBA" id="ARBA00022448"/>
    </source>
</evidence>
<sequence length="308" mass="34404">MELAWLSPLYNVIGTVLVWIHSGLSTVLNPDSGWAWGLSIVLLTVCMRLLMFPLFVKQMNTQRKMQDLQPEIQKLRERYKNDKQRLQQEQMKLFQQSGTNPAMGCLPLLLQLPVFFALFQVLRSVAEGQARYGFSEELAESARSAMVFFAPIAANFTMSDSDLAQFGAEPIAAKAVIIVACVIMGVTTFLTMRQSISRSIKQMPDNPMMQTQKFMMYLAPAFGLFGLAMPVGVLIYWVSNNIWTMGQQHYLFRKNPAKTAASNGASGAGKSTGAQGHDADSAAEGDAESRIVRQQPKKKPRSKRRQRK</sequence>
<keyword evidence="7" id="KW-0653">Protein transport</keyword>
<evidence type="ECO:0000256" key="6">
    <source>
        <dbReference type="ARBA" id="ARBA00022692"/>
    </source>
</evidence>
<feature type="transmembrane region" description="Helical" evidence="19">
    <location>
        <begin position="9"/>
        <end position="28"/>
    </location>
</feature>
<evidence type="ECO:0000256" key="3">
    <source>
        <dbReference type="ARBA" id="ARBA00015325"/>
    </source>
</evidence>
<feature type="transmembrane region" description="Helical" evidence="19">
    <location>
        <begin position="171"/>
        <end position="193"/>
    </location>
</feature>
<dbReference type="PANTHER" id="PTHR12428:SF65">
    <property type="entry name" value="CYTOCHROME C OXIDASE ASSEMBLY PROTEIN COX18, MITOCHONDRIAL"/>
    <property type="match status" value="1"/>
</dbReference>
<feature type="coiled-coil region" evidence="17">
    <location>
        <begin position="65"/>
        <end position="96"/>
    </location>
</feature>
<reference evidence="22" key="1">
    <citation type="submission" date="2023-07" db="EMBL/GenBank/DDBJ databases">
        <title>Novel species in the genus Lipingzhangella isolated from Sambhar Salt Lake.</title>
        <authorList>
            <person name="Jiya N."/>
            <person name="Kajale S."/>
            <person name="Sharma A."/>
        </authorList>
    </citation>
    <scope>NUCLEOTIDE SEQUENCE [LARGE SCALE GENOMIC DNA]</scope>
    <source>
        <strain evidence="22">LS1_29</strain>
    </source>
</reference>
<evidence type="ECO:0000256" key="13">
    <source>
        <dbReference type="ARBA" id="ARBA00031538"/>
    </source>
</evidence>
<keyword evidence="5" id="KW-1003">Cell membrane</keyword>
<protein>
    <recommendedName>
        <fullName evidence="3">Membrane protein insertase YidC</fullName>
    </recommendedName>
    <alternativeName>
        <fullName evidence="15">Foldase YidC</fullName>
    </alternativeName>
    <alternativeName>
        <fullName evidence="14">Membrane integrase YidC</fullName>
    </alternativeName>
    <alternativeName>
        <fullName evidence="13">Membrane protein YidC</fullName>
    </alternativeName>
</protein>
<keyword evidence="8 19" id="KW-1133">Transmembrane helix</keyword>
<evidence type="ECO:0000256" key="11">
    <source>
        <dbReference type="ARBA" id="ARBA00025034"/>
    </source>
</evidence>
<evidence type="ECO:0000259" key="20">
    <source>
        <dbReference type="Pfam" id="PF02096"/>
    </source>
</evidence>
<evidence type="ECO:0000256" key="10">
    <source>
        <dbReference type="ARBA" id="ARBA00023186"/>
    </source>
</evidence>
<keyword evidence="22" id="KW-1185">Reference proteome</keyword>
<keyword evidence="9 19" id="KW-0472">Membrane</keyword>
<keyword evidence="4" id="KW-0813">Transport</keyword>
<evidence type="ECO:0000256" key="2">
    <source>
        <dbReference type="ARBA" id="ARBA00010527"/>
    </source>
</evidence>
<dbReference type="NCBIfam" id="TIGR03592">
    <property type="entry name" value="yidC_oxa1_cterm"/>
    <property type="match status" value="1"/>
</dbReference>